<feature type="domain" description="Dynein heavy chain C-terminal" evidence="1">
    <location>
        <begin position="6"/>
        <end position="79"/>
    </location>
</feature>
<keyword evidence="3" id="KW-1185">Reference proteome</keyword>
<protein>
    <submittedName>
        <fullName evidence="2">Dynein heavy chain 3, axonemal</fullName>
    </submittedName>
</protein>
<dbReference type="STRING" id="151549.A0A4C1XLA8"/>
<dbReference type="Proteomes" id="UP000299102">
    <property type="component" value="Unassembled WGS sequence"/>
</dbReference>
<dbReference type="AlphaFoldDB" id="A0A4C1XLA8"/>
<accession>A0A4C1XLA8</accession>
<dbReference type="Pfam" id="PF18199">
    <property type="entry name" value="Dynein_C"/>
    <property type="match status" value="1"/>
</dbReference>
<dbReference type="GO" id="GO:0007018">
    <property type="term" value="P:microtubule-based movement"/>
    <property type="evidence" value="ECO:0007669"/>
    <property type="project" value="InterPro"/>
</dbReference>
<sequence>MRIFLFIFRLKFLQDWIDGGPPIVFWLSGFYFTQSFLTGALQNYSRHNKIPIDQIHFEYTVTSMEAECDTEPSFGVYCKVNSIDNSDPFRPRTVNRNYL</sequence>
<name>A0A4C1XLA8_EUMVA</name>
<dbReference type="PANTHER" id="PTHR22878:SF70">
    <property type="entry name" value="DYNEIN HEAVY CHAIN 2, AXONEMAL"/>
    <property type="match status" value="1"/>
</dbReference>
<evidence type="ECO:0000313" key="2">
    <source>
        <dbReference type="EMBL" id="GBP63069.1"/>
    </source>
</evidence>
<dbReference type="EMBL" id="BGZK01000857">
    <property type="protein sequence ID" value="GBP63069.1"/>
    <property type="molecule type" value="Genomic_DNA"/>
</dbReference>
<evidence type="ECO:0000313" key="3">
    <source>
        <dbReference type="Proteomes" id="UP000299102"/>
    </source>
</evidence>
<dbReference type="PANTHER" id="PTHR22878">
    <property type="entry name" value="DYNEIN HEAVY CHAIN 6, AXONEMAL-LIKE-RELATED"/>
    <property type="match status" value="1"/>
</dbReference>
<evidence type="ECO:0000259" key="1">
    <source>
        <dbReference type="Pfam" id="PF18199"/>
    </source>
</evidence>
<dbReference type="GO" id="GO:0030286">
    <property type="term" value="C:dynein complex"/>
    <property type="evidence" value="ECO:0007669"/>
    <property type="project" value="InterPro"/>
</dbReference>
<gene>
    <name evidence="2" type="primary">DNAH3</name>
    <name evidence="2" type="ORF">EVAR_87441_1</name>
</gene>
<dbReference type="GO" id="GO:0051959">
    <property type="term" value="F:dynein light intermediate chain binding"/>
    <property type="evidence" value="ECO:0007669"/>
    <property type="project" value="InterPro"/>
</dbReference>
<dbReference type="Gene3D" id="3.10.490.20">
    <property type="match status" value="1"/>
</dbReference>
<dbReference type="InterPro" id="IPR041228">
    <property type="entry name" value="Dynein_C"/>
</dbReference>
<dbReference type="GO" id="GO:0045505">
    <property type="term" value="F:dynein intermediate chain binding"/>
    <property type="evidence" value="ECO:0007669"/>
    <property type="project" value="InterPro"/>
</dbReference>
<organism evidence="2 3">
    <name type="scientific">Eumeta variegata</name>
    <name type="common">Bagworm moth</name>
    <name type="synonym">Eumeta japonica</name>
    <dbReference type="NCBI Taxonomy" id="151549"/>
    <lineage>
        <taxon>Eukaryota</taxon>
        <taxon>Metazoa</taxon>
        <taxon>Ecdysozoa</taxon>
        <taxon>Arthropoda</taxon>
        <taxon>Hexapoda</taxon>
        <taxon>Insecta</taxon>
        <taxon>Pterygota</taxon>
        <taxon>Neoptera</taxon>
        <taxon>Endopterygota</taxon>
        <taxon>Lepidoptera</taxon>
        <taxon>Glossata</taxon>
        <taxon>Ditrysia</taxon>
        <taxon>Tineoidea</taxon>
        <taxon>Psychidae</taxon>
        <taxon>Oiketicinae</taxon>
        <taxon>Eumeta</taxon>
    </lineage>
</organism>
<comment type="caution">
    <text evidence="2">The sequence shown here is derived from an EMBL/GenBank/DDBJ whole genome shotgun (WGS) entry which is preliminary data.</text>
</comment>
<reference evidence="2 3" key="1">
    <citation type="journal article" date="2019" name="Commun. Biol.">
        <title>The bagworm genome reveals a unique fibroin gene that provides high tensile strength.</title>
        <authorList>
            <person name="Kono N."/>
            <person name="Nakamura H."/>
            <person name="Ohtoshi R."/>
            <person name="Tomita M."/>
            <person name="Numata K."/>
            <person name="Arakawa K."/>
        </authorList>
    </citation>
    <scope>NUCLEOTIDE SEQUENCE [LARGE SCALE GENOMIC DNA]</scope>
</reference>
<dbReference type="OrthoDB" id="5593012at2759"/>
<dbReference type="InterPro" id="IPR043160">
    <property type="entry name" value="Dynein_C_barrel"/>
</dbReference>
<proteinExistence type="predicted"/>
<dbReference type="InterPro" id="IPR026983">
    <property type="entry name" value="DHC"/>
</dbReference>